<proteinExistence type="inferred from homology"/>
<dbReference type="Gene3D" id="3.55.30.10">
    <property type="entry name" value="Hsp33 domain"/>
    <property type="match status" value="1"/>
</dbReference>
<dbReference type="GO" id="GO:0051082">
    <property type="term" value="F:unfolded protein binding"/>
    <property type="evidence" value="ECO:0007669"/>
    <property type="project" value="UniProtKB-UniRule"/>
</dbReference>
<evidence type="ECO:0000313" key="7">
    <source>
        <dbReference type="EMBL" id="GAB55409.1"/>
    </source>
</evidence>
<evidence type="ECO:0000256" key="5">
    <source>
        <dbReference type="ARBA" id="ARBA00023284"/>
    </source>
</evidence>
<keyword evidence="3 6" id="KW-1015">Disulfide bond</keyword>
<dbReference type="SUPFAM" id="SSF118352">
    <property type="entry name" value="HSP33 redox switch-like"/>
    <property type="match status" value="1"/>
</dbReference>
<dbReference type="InterPro" id="IPR016154">
    <property type="entry name" value="Heat_shock_Hsp33_C"/>
</dbReference>
<keyword evidence="4 6" id="KW-0143">Chaperone</keyword>
<dbReference type="Gene3D" id="3.90.1280.10">
    <property type="entry name" value="HSP33 redox switch-like"/>
    <property type="match status" value="1"/>
</dbReference>
<feature type="disulfide bond" description="Redox-active" evidence="6">
    <location>
        <begin position="266"/>
        <end position="269"/>
    </location>
</feature>
<keyword evidence="2 6" id="KW-0862">Zinc</keyword>
<dbReference type="GO" id="GO:0042026">
    <property type="term" value="P:protein refolding"/>
    <property type="evidence" value="ECO:0007669"/>
    <property type="project" value="TreeGrafter"/>
</dbReference>
<accession>H5TAT2</accession>
<dbReference type="EMBL" id="BAET01000012">
    <property type="protein sequence ID" value="GAB55409.1"/>
    <property type="molecule type" value="Genomic_DNA"/>
</dbReference>
<dbReference type="OrthoDB" id="9793753at2"/>
<comment type="subcellular location">
    <subcellularLocation>
        <location evidence="6">Cytoplasm</location>
    </subcellularLocation>
</comment>
<dbReference type="PANTHER" id="PTHR30111:SF1">
    <property type="entry name" value="33 KDA CHAPERONIN"/>
    <property type="match status" value="1"/>
</dbReference>
<evidence type="ECO:0000256" key="3">
    <source>
        <dbReference type="ARBA" id="ARBA00023157"/>
    </source>
</evidence>
<evidence type="ECO:0000256" key="6">
    <source>
        <dbReference type="HAMAP-Rule" id="MF_00117"/>
    </source>
</evidence>
<dbReference type="CDD" id="cd00498">
    <property type="entry name" value="Hsp33"/>
    <property type="match status" value="1"/>
</dbReference>
<evidence type="ECO:0000256" key="1">
    <source>
        <dbReference type="ARBA" id="ARBA00022490"/>
    </source>
</evidence>
<dbReference type="Proteomes" id="UP000053586">
    <property type="component" value="Unassembled WGS sequence"/>
</dbReference>
<dbReference type="NCBIfam" id="NF001033">
    <property type="entry name" value="PRK00114.1"/>
    <property type="match status" value="1"/>
</dbReference>
<dbReference type="STRING" id="56804.BAE46_06375"/>
<protein>
    <recommendedName>
        <fullName evidence="6">33 kDa chaperonin</fullName>
    </recommendedName>
    <alternativeName>
        <fullName evidence="6">Heat shock protein 33 homolog</fullName>
        <shortName evidence="6">HSP33</shortName>
    </alternativeName>
</protein>
<comment type="caution">
    <text evidence="7">The sequence shown here is derived from an EMBL/GenBank/DDBJ whole genome shotgun (WGS) entry which is preliminary data.</text>
</comment>
<dbReference type="Pfam" id="PF01430">
    <property type="entry name" value="HSP33"/>
    <property type="match status" value="1"/>
</dbReference>
<evidence type="ECO:0000256" key="2">
    <source>
        <dbReference type="ARBA" id="ARBA00022833"/>
    </source>
</evidence>
<dbReference type="eggNOG" id="COG1281">
    <property type="taxonomic scope" value="Bacteria"/>
</dbReference>
<gene>
    <name evidence="6 7" type="primary">hslO</name>
    <name evidence="7" type="ORF">GPUN_1285</name>
</gene>
<reference evidence="7 8" key="2">
    <citation type="journal article" date="2017" name="Antonie Van Leeuwenhoek">
        <title>Rhizobium rhizosphaerae sp. nov., a novel species isolated from rice rhizosphere.</title>
        <authorList>
            <person name="Zhao J.J."/>
            <person name="Zhang J."/>
            <person name="Zhang R.J."/>
            <person name="Zhang C.W."/>
            <person name="Yin H.Q."/>
            <person name="Zhang X.X."/>
        </authorList>
    </citation>
    <scope>NUCLEOTIDE SEQUENCE [LARGE SCALE GENOMIC DNA]</scope>
    <source>
        <strain evidence="7 8">ACAM 611</strain>
    </source>
</reference>
<dbReference type="GO" id="GO:0005737">
    <property type="term" value="C:cytoplasm"/>
    <property type="evidence" value="ECO:0007669"/>
    <property type="project" value="UniProtKB-SubCell"/>
</dbReference>
<keyword evidence="1 6" id="KW-0963">Cytoplasm</keyword>
<comment type="similarity">
    <text evidence="6">Belongs to the HSP33 family.</text>
</comment>
<dbReference type="PANTHER" id="PTHR30111">
    <property type="entry name" value="33 KDA CHAPERONIN"/>
    <property type="match status" value="1"/>
</dbReference>
<dbReference type="GO" id="GO:0044183">
    <property type="term" value="F:protein folding chaperone"/>
    <property type="evidence" value="ECO:0007669"/>
    <property type="project" value="TreeGrafter"/>
</dbReference>
<organism evidence="7 8">
    <name type="scientific">Glaciecola punicea ACAM 611</name>
    <dbReference type="NCBI Taxonomy" id="1121923"/>
    <lineage>
        <taxon>Bacteria</taxon>
        <taxon>Pseudomonadati</taxon>
        <taxon>Pseudomonadota</taxon>
        <taxon>Gammaproteobacteria</taxon>
        <taxon>Alteromonadales</taxon>
        <taxon>Alteromonadaceae</taxon>
        <taxon>Glaciecola</taxon>
    </lineage>
</organism>
<dbReference type="HAMAP" id="MF_00117">
    <property type="entry name" value="HslO"/>
    <property type="match status" value="1"/>
</dbReference>
<dbReference type="AlphaFoldDB" id="H5TAT2"/>
<dbReference type="RefSeq" id="WP_006004465.1">
    <property type="nucleotide sequence ID" value="NZ_BAET01000012.1"/>
</dbReference>
<reference evidence="7 8" key="1">
    <citation type="journal article" date="2012" name="J. Bacteriol.">
        <title>Genome sequence of proteorhodopsin-containing sea ice bacterium Glaciecola punicea ACAM 611T.</title>
        <authorList>
            <person name="Qin Q.-L."/>
            <person name="Xie B.-B."/>
            <person name="Shu Y.-L."/>
            <person name="Rong J.-C."/>
            <person name="Zhao D.-L."/>
            <person name="Zhang X.-Y."/>
            <person name="Chen X.-L."/>
            <person name="Zhou B.-C."/>
            <person name="Zhanga Y.-Z."/>
        </authorList>
    </citation>
    <scope>NUCLEOTIDE SEQUENCE [LARGE SCALE GENOMIC DNA]</scope>
    <source>
        <strain evidence="7 8">ACAM 611</strain>
    </source>
</reference>
<dbReference type="PIRSF" id="PIRSF005261">
    <property type="entry name" value="Heat_shock_Hsp33"/>
    <property type="match status" value="1"/>
</dbReference>
<keyword evidence="8" id="KW-1185">Reference proteome</keyword>
<sequence>MADVLDRFLFENRSIRGEIVSLEESFQSILASADYPGFVQTLIGELLVTASLLAATLKFEGEIALQIQGEGPIKYIIVNGTHEQKLRGVARWDETIVQHPKSFSECFKKGILVITLTPKDGQRYQGMVALDKSSLADCVEDYFLQSEQLLTKVFLTSQLGVNPKAAGLLIQIVPTSSESSNVEENPDFEHVVHLANTVTSEEILTLQHSQMIHRLYHDEVIRIFEPQKVEFSCDCSRDRSAGALRSMPIDELLEIIVEDGNIKMDCQFCHSVYIFDEIDVKNIHSQNLGSGRA</sequence>
<comment type="function">
    <text evidence="6">Redox regulated molecular chaperone. Protects both thermally unfolding and oxidatively damaged proteins from irreversible aggregation. Plays an important role in the bacterial defense system toward oxidative stress.</text>
</comment>
<name>H5TAT2_9ALTE</name>
<evidence type="ECO:0000256" key="4">
    <source>
        <dbReference type="ARBA" id="ARBA00023186"/>
    </source>
</evidence>
<feature type="disulfide bond" description="Redox-active" evidence="6">
    <location>
        <begin position="233"/>
        <end position="235"/>
    </location>
</feature>
<dbReference type="SUPFAM" id="SSF64397">
    <property type="entry name" value="Hsp33 domain"/>
    <property type="match status" value="1"/>
</dbReference>
<dbReference type="Gene3D" id="1.10.287.480">
    <property type="entry name" value="helix hairpin bin"/>
    <property type="match status" value="1"/>
</dbReference>
<dbReference type="InterPro" id="IPR016153">
    <property type="entry name" value="Heat_shock_Hsp33_N"/>
</dbReference>
<dbReference type="InterPro" id="IPR000397">
    <property type="entry name" value="Heat_shock_Hsp33"/>
</dbReference>
<keyword evidence="5 6" id="KW-0676">Redox-active center</keyword>
<evidence type="ECO:0000313" key="8">
    <source>
        <dbReference type="Proteomes" id="UP000053586"/>
    </source>
</evidence>
<dbReference type="InterPro" id="IPR023212">
    <property type="entry name" value="Hsp33_helix_hairpin_bin_dom_sf"/>
</dbReference>
<comment type="PTM">
    <text evidence="6">Under oxidizing conditions two disulfide bonds are formed involving the reactive cysteines. Under reducing conditions zinc is bound to the reactive cysteines and the protein is inactive.</text>
</comment>